<protein>
    <submittedName>
        <fullName evidence="2">Uncharacterized protein</fullName>
    </submittedName>
</protein>
<organism evidence="2 3">
    <name type="scientific">Pedobacter quisquiliarum</name>
    <dbReference type="NCBI Taxonomy" id="1834438"/>
    <lineage>
        <taxon>Bacteria</taxon>
        <taxon>Pseudomonadati</taxon>
        <taxon>Bacteroidota</taxon>
        <taxon>Sphingobacteriia</taxon>
        <taxon>Sphingobacteriales</taxon>
        <taxon>Sphingobacteriaceae</taxon>
        <taxon>Pedobacter</taxon>
    </lineage>
</organism>
<feature type="region of interest" description="Disordered" evidence="1">
    <location>
        <begin position="15"/>
        <end position="42"/>
    </location>
</feature>
<evidence type="ECO:0000313" key="3">
    <source>
        <dbReference type="Proteomes" id="UP000651668"/>
    </source>
</evidence>
<reference evidence="2" key="2">
    <citation type="submission" date="2020-09" db="EMBL/GenBank/DDBJ databases">
        <authorList>
            <person name="Sun Q."/>
            <person name="Zhou Y."/>
        </authorList>
    </citation>
    <scope>NUCLEOTIDE SEQUENCE</scope>
    <source>
        <strain evidence="2">CGMCC 1.15343</strain>
    </source>
</reference>
<name>A0A916UF89_9SPHI</name>
<evidence type="ECO:0000256" key="1">
    <source>
        <dbReference type="SAM" id="MobiDB-lite"/>
    </source>
</evidence>
<dbReference type="AlphaFoldDB" id="A0A916UF89"/>
<gene>
    <name evidence="2" type="ORF">GCM10011387_24960</name>
</gene>
<proteinExistence type="predicted"/>
<keyword evidence="3" id="KW-1185">Reference proteome</keyword>
<reference evidence="2" key="1">
    <citation type="journal article" date="2014" name="Int. J. Syst. Evol. Microbiol.">
        <title>Complete genome sequence of Corynebacterium casei LMG S-19264T (=DSM 44701T), isolated from a smear-ripened cheese.</title>
        <authorList>
            <consortium name="US DOE Joint Genome Institute (JGI-PGF)"/>
            <person name="Walter F."/>
            <person name="Albersmeier A."/>
            <person name="Kalinowski J."/>
            <person name="Ruckert C."/>
        </authorList>
    </citation>
    <scope>NUCLEOTIDE SEQUENCE</scope>
    <source>
        <strain evidence="2">CGMCC 1.15343</strain>
    </source>
</reference>
<comment type="caution">
    <text evidence="2">The sequence shown here is derived from an EMBL/GenBank/DDBJ whole genome shotgun (WGS) entry which is preliminary data.</text>
</comment>
<accession>A0A916UF89</accession>
<sequence length="80" mass="8610">MVMINGIVAHLVARPKRSKNEHSTSAKIANTKDAIAPRPNGSKNWISPPASSFISFGHPWVSMKQAIPILKISSAAFTTV</sequence>
<dbReference type="Proteomes" id="UP000651668">
    <property type="component" value="Unassembled WGS sequence"/>
</dbReference>
<dbReference type="EMBL" id="BMIL01000008">
    <property type="protein sequence ID" value="GGC70535.1"/>
    <property type="molecule type" value="Genomic_DNA"/>
</dbReference>
<evidence type="ECO:0000313" key="2">
    <source>
        <dbReference type="EMBL" id="GGC70535.1"/>
    </source>
</evidence>